<dbReference type="GO" id="GO:0016491">
    <property type="term" value="F:oxidoreductase activity"/>
    <property type="evidence" value="ECO:0007669"/>
    <property type="project" value="UniProtKB-KW"/>
</dbReference>
<dbReference type="InterPro" id="IPR029061">
    <property type="entry name" value="THDP-binding"/>
</dbReference>
<dbReference type="InterPro" id="IPR009014">
    <property type="entry name" value="Transketo_C/PFOR_II"/>
</dbReference>
<feature type="domain" description="Pyruvate flavodoxin/ferredoxin oxidoreductase pyrimidine binding" evidence="2">
    <location>
        <begin position="17"/>
        <end position="216"/>
    </location>
</feature>
<proteinExistence type="predicted"/>
<dbReference type="CDD" id="cd07034">
    <property type="entry name" value="TPP_PYR_PFOR_IOR-alpha_like"/>
    <property type="match status" value="1"/>
</dbReference>
<dbReference type="PANTHER" id="PTHR43088">
    <property type="entry name" value="SUBUNIT OF PYRUVATE:FLAVODOXIN OXIDOREDUCTASE-RELATED"/>
    <property type="match status" value="1"/>
</dbReference>
<dbReference type="InterPro" id="IPR052368">
    <property type="entry name" value="2-oxoacid_oxidoreductase"/>
</dbReference>
<feature type="domain" description="Pyruvate:ferredoxin oxidoreductase core" evidence="3">
    <location>
        <begin position="248"/>
        <end position="328"/>
    </location>
</feature>
<dbReference type="InterPro" id="IPR002880">
    <property type="entry name" value="Pyrv_Fd/Flavodoxin_OxRdtase_N"/>
</dbReference>
<gene>
    <name evidence="4" type="primary">vorB</name>
    <name evidence="4" type="ORF">ENT73_05925</name>
</gene>
<name>A0A832GR99_9BACT</name>
<accession>A0A832GR99</accession>
<dbReference type="NCBIfam" id="NF005507">
    <property type="entry name" value="PRK07119.1"/>
    <property type="match status" value="1"/>
</dbReference>
<evidence type="ECO:0000259" key="3">
    <source>
        <dbReference type="Pfam" id="PF17147"/>
    </source>
</evidence>
<dbReference type="PANTHER" id="PTHR43088:SF1">
    <property type="entry name" value="SUBUNIT OF PYRUVATE:FLAVODOXIN OXIDOREDUCTASE"/>
    <property type="match status" value="1"/>
</dbReference>
<sequence>MRGKRVLVKGVEAIALGALEGGCECYFGYPITPQNEIPELMSVELPKRGGAFLQAESETAAINMVLGASAVGARVMTSSSSPGISLMSEGFSYLIALELPCVIVNVMRGGPGLGGIEASQGDYFQAVKAPGHGDGKFLVLAPYSCNEAYEFTAKAFELADKYRNPVMILSDAILGQMKEPLDLRPLKVKKIPKDDWALTGAKDRPSRVIKSLFLDSQELAERNLKLKKKYKMMEKEIRFEAIAEGAEEVIVVAFGSMARICKEAVLNLRARGYPVGFFRPITLFPFPKKALCEVAESEGKRKKFLVFELNCGQMVEDVAASLCGKAETLSKFYPPSVLPFPEDIEKEIKKCLSFSNFPKR</sequence>
<protein>
    <submittedName>
        <fullName evidence="4">3-methyl-2-oxobutanoate dehydrogenase subunit VorB</fullName>
    </submittedName>
</protein>
<dbReference type="SUPFAM" id="SSF52922">
    <property type="entry name" value="TK C-terminal domain-like"/>
    <property type="match status" value="1"/>
</dbReference>
<evidence type="ECO:0000256" key="1">
    <source>
        <dbReference type="ARBA" id="ARBA00023002"/>
    </source>
</evidence>
<comment type="caution">
    <text evidence="4">The sequence shown here is derived from an EMBL/GenBank/DDBJ whole genome shotgun (WGS) entry which is preliminary data.</text>
</comment>
<evidence type="ECO:0000313" key="4">
    <source>
        <dbReference type="EMBL" id="HGV55604.1"/>
    </source>
</evidence>
<dbReference type="SUPFAM" id="SSF52518">
    <property type="entry name" value="Thiamin diphosphate-binding fold (THDP-binding)"/>
    <property type="match status" value="1"/>
</dbReference>
<keyword evidence="1" id="KW-0560">Oxidoreductase</keyword>
<organism evidence="4">
    <name type="scientific">Caldimicrobium thiodismutans</name>
    <dbReference type="NCBI Taxonomy" id="1653476"/>
    <lineage>
        <taxon>Bacteria</taxon>
        <taxon>Pseudomonadati</taxon>
        <taxon>Thermodesulfobacteriota</taxon>
        <taxon>Thermodesulfobacteria</taxon>
        <taxon>Thermodesulfobacteriales</taxon>
        <taxon>Thermodesulfobacteriaceae</taxon>
        <taxon>Caldimicrobium</taxon>
    </lineage>
</organism>
<dbReference type="Gene3D" id="3.40.50.920">
    <property type="match status" value="1"/>
</dbReference>
<evidence type="ECO:0000259" key="2">
    <source>
        <dbReference type="Pfam" id="PF01855"/>
    </source>
</evidence>
<dbReference type="Gene3D" id="3.40.50.970">
    <property type="match status" value="1"/>
</dbReference>
<dbReference type="AlphaFoldDB" id="A0A832GR99"/>
<dbReference type="EMBL" id="DSZU01000104">
    <property type="protein sequence ID" value="HGV55604.1"/>
    <property type="molecule type" value="Genomic_DNA"/>
</dbReference>
<dbReference type="Pfam" id="PF01855">
    <property type="entry name" value="POR_N"/>
    <property type="match status" value="1"/>
</dbReference>
<reference evidence="4" key="1">
    <citation type="journal article" date="2020" name="mSystems">
        <title>Genome- and Community-Level Interaction Insights into Carbon Utilization and Element Cycling Functions of Hydrothermarchaeota in Hydrothermal Sediment.</title>
        <authorList>
            <person name="Zhou Z."/>
            <person name="Liu Y."/>
            <person name="Xu W."/>
            <person name="Pan J."/>
            <person name="Luo Z.H."/>
            <person name="Li M."/>
        </authorList>
    </citation>
    <scope>NUCLEOTIDE SEQUENCE [LARGE SCALE GENOMIC DNA]</scope>
    <source>
        <strain evidence="4">SpSt-605</strain>
    </source>
</reference>
<dbReference type="InterPro" id="IPR033412">
    <property type="entry name" value="PFOR_II"/>
</dbReference>
<dbReference type="Pfam" id="PF17147">
    <property type="entry name" value="PFOR_II"/>
    <property type="match status" value="1"/>
</dbReference>